<feature type="compositionally biased region" description="Basic and acidic residues" evidence="7">
    <location>
        <begin position="47"/>
        <end position="56"/>
    </location>
</feature>
<comment type="similarity">
    <text evidence="6">Belongs to the ThrE exporter (TC 2.A.79) family.</text>
</comment>
<keyword evidence="3 8" id="KW-0812">Transmembrane</keyword>
<proteinExistence type="inferred from homology"/>
<keyword evidence="2" id="KW-1003">Cell membrane</keyword>
<dbReference type="GO" id="GO:0015744">
    <property type="term" value="P:succinate transport"/>
    <property type="evidence" value="ECO:0007669"/>
    <property type="project" value="TreeGrafter"/>
</dbReference>
<feature type="transmembrane region" description="Helical" evidence="8">
    <location>
        <begin position="478"/>
        <end position="501"/>
    </location>
</feature>
<feature type="region of interest" description="Disordered" evidence="7">
    <location>
        <begin position="1"/>
        <end position="85"/>
    </location>
</feature>
<comment type="caution">
    <text evidence="10">The sequence shown here is derived from an EMBL/GenBank/DDBJ whole genome shotgun (WGS) entry which is preliminary data.</text>
</comment>
<dbReference type="GO" id="GO:0005886">
    <property type="term" value="C:plasma membrane"/>
    <property type="evidence" value="ECO:0007669"/>
    <property type="project" value="UniProtKB-SubCell"/>
</dbReference>
<evidence type="ECO:0000256" key="6">
    <source>
        <dbReference type="ARBA" id="ARBA00034125"/>
    </source>
</evidence>
<keyword evidence="4 8" id="KW-1133">Transmembrane helix</keyword>
<evidence type="ECO:0000256" key="4">
    <source>
        <dbReference type="ARBA" id="ARBA00022989"/>
    </source>
</evidence>
<dbReference type="EMBL" id="QWEC01000092">
    <property type="protein sequence ID" value="RII97305.1"/>
    <property type="molecule type" value="Genomic_DNA"/>
</dbReference>
<gene>
    <name evidence="10" type="ORF">DZF96_07855</name>
</gene>
<feature type="transmembrane region" description="Helical" evidence="8">
    <location>
        <begin position="444"/>
        <end position="466"/>
    </location>
</feature>
<feature type="transmembrane region" description="Helical" evidence="8">
    <location>
        <begin position="392"/>
        <end position="410"/>
    </location>
</feature>
<feature type="transmembrane region" description="Helical" evidence="8">
    <location>
        <begin position="234"/>
        <end position="252"/>
    </location>
</feature>
<evidence type="ECO:0000313" key="11">
    <source>
        <dbReference type="Proteomes" id="UP000266298"/>
    </source>
</evidence>
<dbReference type="GO" id="GO:0022857">
    <property type="term" value="F:transmembrane transporter activity"/>
    <property type="evidence" value="ECO:0007669"/>
    <property type="project" value="InterPro"/>
</dbReference>
<evidence type="ECO:0000256" key="7">
    <source>
        <dbReference type="SAM" id="MobiDB-lite"/>
    </source>
</evidence>
<accession>A0A399NT57</accession>
<sequence>MRSGAARACPPGRRLGWGTNHHPPPLDAGRPPNGALIALSTTPPPGDPRRPRRDPGAARPPRQRRRRVNPQEMRDVRARLRGTIYEGTEPAHGRLGDLYSPRQIVDFCLDLGEVMLASGADVRAVEIAIVAVSTKWNLAPLELDITGTAITIQYAPHEGPPLVKLRVVTAEGSDLHRLSLVYQIVDELLHDDLDMTSAVDGLVEVLKSPPRWPSWITDAAMGLFGVSVSLQAGGSLPGAVGAFLLMIGAMVLGRQLFRRGIPPFFVVAVQSAIVAAVGTLAIWSGVMPAGSAAAMVAAVVVLILPHVTIVTWAQDAISGFRAMALSRAMIIVLIVAGIAVGIPGGLALTAGVDIEVDPTDITLRSLPFWMLLITTFFAAGATGITQGANARVMPVAIAVAIVGTTALYLLKAAGVPLLAGTFLVATLLGALGTVVAARLRVSATAIAVPAFCGSLLPSLAVASALLNSMAGTSGATGAFVGAMATTLAIGAGLVLGSLLATPQARRHLRRRAKRVVVQSVRLDTTPIGIIRDPSMLDPPAGSGGSA</sequence>
<evidence type="ECO:0000256" key="1">
    <source>
        <dbReference type="ARBA" id="ARBA00004651"/>
    </source>
</evidence>
<evidence type="ECO:0000313" key="10">
    <source>
        <dbReference type="EMBL" id="RII97305.1"/>
    </source>
</evidence>
<evidence type="ECO:0000259" key="9">
    <source>
        <dbReference type="Pfam" id="PF06738"/>
    </source>
</evidence>
<evidence type="ECO:0000256" key="2">
    <source>
        <dbReference type="ARBA" id="ARBA00022475"/>
    </source>
</evidence>
<feature type="transmembrane region" description="Helical" evidence="8">
    <location>
        <begin position="292"/>
        <end position="313"/>
    </location>
</feature>
<feature type="transmembrane region" description="Helical" evidence="8">
    <location>
        <begin position="416"/>
        <end position="437"/>
    </location>
</feature>
<feature type="domain" description="Threonine/serine exporter-like N-terminal" evidence="9">
    <location>
        <begin position="106"/>
        <end position="348"/>
    </location>
</feature>
<keyword evidence="5 8" id="KW-0472">Membrane</keyword>
<dbReference type="AlphaFoldDB" id="A0A399NT57"/>
<dbReference type="PANTHER" id="PTHR34390:SF2">
    <property type="entry name" value="SUCCINATE TRANSPORTER SUBUNIT YJJP-RELATED"/>
    <property type="match status" value="1"/>
</dbReference>
<feature type="transmembrane region" description="Helical" evidence="8">
    <location>
        <begin position="264"/>
        <end position="286"/>
    </location>
</feature>
<evidence type="ECO:0000256" key="3">
    <source>
        <dbReference type="ARBA" id="ARBA00022692"/>
    </source>
</evidence>
<evidence type="ECO:0000256" key="5">
    <source>
        <dbReference type="ARBA" id="ARBA00023136"/>
    </source>
</evidence>
<reference evidence="10 11" key="1">
    <citation type="submission" date="2018-08" db="EMBL/GenBank/DDBJ databases">
        <title>Genome Sequence of Clavibacter michiganensis Subspecies type strains, and the Atypical Peach-Colored Strains Isolated from Tomato.</title>
        <authorList>
            <person name="Osdaghi E."/>
            <person name="Portier P."/>
            <person name="Briand M."/>
            <person name="Jacques M.-A."/>
        </authorList>
    </citation>
    <scope>NUCLEOTIDE SEQUENCE [LARGE SCALE GENOMIC DNA]</scope>
    <source>
        <strain evidence="10 11">CFBP 7493</strain>
    </source>
</reference>
<organism evidence="10 11">
    <name type="scientific">Clavibacter michiganensis</name>
    <dbReference type="NCBI Taxonomy" id="28447"/>
    <lineage>
        <taxon>Bacteria</taxon>
        <taxon>Bacillati</taxon>
        <taxon>Actinomycetota</taxon>
        <taxon>Actinomycetes</taxon>
        <taxon>Micrococcales</taxon>
        <taxon>Microbacteriaceae</taxon>
        <taxon>Clavibacter</taxon>
    </lineage>
</organism>
<name>A0A399NT57_9MICO</name>
<dbReference type="InterPro" id="IPR010619">
    <property type="entry name" value="ThrE-like_N"/>
</dbReference>
<dbReference type="PANTHER" id="PTHR34390">
    <property type="entry name" value="UPF0442 PROTEIN YJJB-RELATED"/>
    <property type="match status" value="1"/>
</dbReference>
<protein>
    <submittedName>
        <fullName evidence="10">Threonine/serine exporter family protein</fullName>
    </submittedName>
</protein>
<dbReference type="InterPro" id="IPR050539">
    <property type="entry name" value="ThrE_Dicarb/AminoAcid_Exp"/>
</dbReference>
<comment type="subcellular location">
    <subcellularLocation>
        <location evidence="1">Cell membrane</location>
        <topology evidence="1">Multi-pass membrane protein</topology>
    </subcellularLocation>
</comment>
<dbReference type="Pfam" id="PF06738">
    <property type="entry name" value="ThrE"/>
    <property type="match status" value="1"/>
</dbReference>
<evidence type="ECO:0000256" key="8">
    <source>
        <dbReference type="SAM" id="Phobius"/>
    </source>
</evidence>
<feature type="transmembrane region" description="Helical" evidence="8">
    <location>
        <begin position="325"/>
        <end position="346"/>
    </location>
</feature>
<feature type="transmembrane region" description="Helical" evidence="8">
    <location>
        <begin position="366"/>
        <end position="385"/>
    </location>
</feature>
<dbReference type="Proteomes" id="UP000266298">
    <property type="component" value="Unassembled WGS sequence"/>
</dbReference>